<dbReference type="InterPro" id="IPR021812">
    <property type="entry name" value="DUF3391"/>
</dbReference>
<dbReference type="AlphaFoldDB" id="A0A545TFU4"/>
<gene>
    <name evidence="2" type="ORF">FKG94_15815</name>
</gene>
<dbReference type="Pfam" id="PF13487">
    <property type="entry name" value="HD_5"/>
    <property type="match status" value="1"/>
</dbReference>
<evidence type="ECO:0000313" key="2">
    <source>
        <dbReference type="EMBL" id="TQV76075.1"/>
    </source>
</evidence>
<dbReference type="InterPro" id="IPR003607">
    <property type="entry name" value="HD/PDEase_dom"/>
</dbReference>
<dbReference type="EMBL" id="VHSG01000015">
    <property type="protein sequence ID" value="TQV76075.1"/>
    <property type="molecule type" value="Genomic_DNA"/>
</dbReference>
<dbReference type="PROSITE" id="PS51832">
    <property type="entry name" value="HD_GYP"/>
    <property type="match status" value="1"/>
</dbReference>
<keyword evidence="3" id="KW-1185">Reference proteome</keyword>
<dbReference type="GO" id="GO:0008081">
    <property type="term" value="F:phosphoric diester hydrolase activity"/>
    <property type="evidence" value="ECO:0007669"/>
    <property type="project" value="UniProtKB-ARBA"/>
</dbReference>
<sequence length="388" mass="42492">MAKIKRIPTGCLKVGMYIADTNHDWVPADNLRRHGLVRRPEVIKQIAALGVTEIHIDTEKGLDCAEGMAVDAAAVDAGAARFDREKKQARQLYGDSLQLIDQLLVDVKAGGNIPVQKVEDMADGIIGSLSNNQNALACITRLRDKDQYLLEHSFNVAVLMGVLARSLNIGSDDLHQIVTGALLHDVGKIHIPDRILHKPGRLEAAEWEEMKRHVDYGRQVLGASAGISAISKDICSQHHERLDGTGYPRGLSGEAISLHGRMAAVVDVYDAVTSDRVYHTGMAPTLAMKKLVEWSGSHLDRELVYQFIRCMSVYPAGALVELDSGNLAVVLEANTRQQDKPRVLTVYREKNQRYIAGGTLDLAHTGAGARIVRAVEARDYGIDLADFL</sequence>
<dbReference type="RefSeq" id="WP_142905284.1">
    <property type="nucleotide sequence ID" value="NZ_ML660095.1"/>
</dbReference>
<dbReference type="NCBIfam" id="TIGR00277">
    <property type="entry name" value="HDIG"/>
    <property type="match status" value="1"/>
</dbReference>
<feature type="domain" description="HD-GYP" evidence="1">
    <location>
        <begin position="127"/>
        <end position="323"/>
    </location>
</feature>
<dbReference type="SMART" id="SM00471">
    <property type="entry name" value="HDc"/>
    <property type="match status" value="1"/>
</dbReference>
<dbReference type="Gene3D" id="1.10.3210.10">
    <property type="entry name" value="Hypothetical protein af1432"/>
    <property type="match status" value="1"/>
</dbReference>
<evidence type="ECO:0000313" key="3">
    <source>
        <dbReference type="Proteomes" id="UP000319732"/>
    </source>
</evidence>
<protein>
    <submittedName>
        <fullName evidence="2">HD-GYP domain-containing protein</fullName>
    </submittedName>
</protein>
<dbReference type="PANTHER" id="PTHR43155">
    <property type="entry name" value="CYCLIC DI-GMP PHOSPHODIESTERASE PA4108-RELATED"/>
    <property type="match status" value="1"/>
</dbReference>
<dbReference type="SUPFAM" id="SSF109604">
    <property type="entry name" value="HD-domain/PDEase-like"/>
    <property type="match status" value="1"/>
</dbReference>
<dbReference type="OrthoDB" id="9764808at2"/>
<dbReference type="Proteomes" id="UP000319732">
    <property type="component" value="Unassembled WGS sequence"/>
</dbReference>
<dbReference type="InterPro" id="IPR006675">
    <property type="entry name" value="HDIG_dom"/>
</dbReference>
<proteinExistence type="predicted"/>
<reference evidence="2 3" key="1">
    <citation type="submission" date="2019-06" db="EMBL/GenBank/DDBJ databases">
        <title>Whole genome sequence for Cellvibrionaceae sp. R142.</title>
        <authorList>
            <person name="Wang G."/>
        </authorList>
    </citation>
    <scope>NUCLEOTIDE SEQUENCE [LARGE SCALE GENOMIC DNA]</scope>
    <source>
        <strain evidence="2 3">R142</strain>
    </source>
</reference>
<comment type="caution">
    <text evidence="2">The sequence shown here is derived from an EMBL/GenBank/DDBJ whole genome shotgun (WGS) entry which is preliminary data.</text>
</comment>
<dbReference type="Pfam" id="PF11871">
    <property type="entry name" value="DUF3391"/>
    <property type="match status" value="1"/>
</dbReference>
<dbReference type="InterPro" id="IPR037522">
    <property type="entry name" value="HD_GYP_dom"/>
</dbReference>
<dbReference type="PANTHER" id="PTHR43155:SF2">
    <property type="entry name" value="CYCLIC DI-GMP PHOSPHODIESTERASE PA4108"/>
    <property type="match status" value="1"/>
</dbReference>
<evidence type="ECO:0000259" key="1">
    <source>
        <dbReference type="PROSITE" id="PS51832"/>
    </source>
</evidence>
<organism evidence="2 3">
    <name type="scientific">Exilibacterium tricleocarpae</name>
    <dbReference type="NCBI Taxonomy" id="2591008"/>
    <lineage>
        <taxon>Bacteria</taxon>
        <taxon>Pseudomonadati</taxon>
        <taxon>Pseudomonadota</taxon>
        <taxon>Gammaproteobacteria</taxon>
        <taxon>Cellvibrionales</taxon>
        <taxon>Cellvibrionaceae</taxon>
        <taxon>Exilibacterium</taxon>
    </lineage>
</organism>
<name>A0A545TFU4_9GAMM</name>
<accession>A0A545TFU4</accession>
<dbReference type="CDD" id="cd00077">
    <property type="entry name" value="HDc"/>
    <property type="match status" value="1"/>
</dbReference>